<protein>
    <submittedName>
        <fullName evidence="6">TetR/AcrR family transcriptional regulator</fullName>
    </submittedName>
</protein>
<dbReference type="InterPro" id="IPR009057">
    <property type="entry name" value="Homeodomain-like_sf"/>
</dbReference>
<dbReference type="Pfam" id="PF00440">
    <property type="entry name" value="TetR_N"/>
    <property type="match status" value="1"/>
</dbReference>
<dbReference type="InterPro" id="IPR050109">
    <property type="entry name" value="HTH-type_TetR-like_transc_reg"/>
</dbReference>
<name>A0ABS5TT65_9ACTN</name>
<reference evidence="6 7" key="1">
    <citation type="submission" date="2021-05" db="EMBL/GenBank/DDBJ databases">
        <title>Kineosporia and Streptomyces sp. nov. two new marine actinobacteria isolated from Coral.</title>
        <authorList>
            <person name="Buangrab K."/>
            <person name="Sutthacheep M."/>
            <person name="Yeemin T."/>
            <person name="Harunari E."/>
            <person name="Igarashi Y."/>
            <person name="Kanchanasin P."/>
            <person name="Tanasupawat S."/>
            <person name="Phongsopitanun W."/>
        </authorList>
    </citation>
    <scope>NUCLEOTIDE SEQUENCE [LARGE SCALE GENOMIC DNA]</scope>
    <source>
        <strain evidence="6 7">J2-2</strain>
    </source>
</reference>
<accession>A0ABS5TT65</accession>
<keyword evidence="3" id="KW-0804">Transcription</keyword>
<dbReference type="Gene3D" id="1.10.357.10">
    <property type="entry name" value="Tetracycline Repressor, domain 2"/>
    <property type="match status" value="1"/>
</dbReference>
<keyword evidence="2 4" id="KW-0238">DNA-binding</keyword>
<dbReference type="Pfam" id="PF02909">
    <property type="entry name" value="TetR_C_1"/>
    <property type="match status" value="1"/>
</dbReference>
<evidence type="ECO:0000313" key="6">
    <source>
        <dbReference type="EMBL" id="MBT0774011.1"/>
    </source>
</evidence>
<dbReference type="EMBL" id="JAHBAY010000022">
    <property type="protein sequence ID" value="MBT0774011.1"/>
    <property type="molecule type" value="Genomic_DNA"/>
</dbReference>
<feature type="DNA-binding region" description="H-T-H motif" evidence="4">
    <location>
        <begin position="26"/>
        <end position="45"/>
    </location>
</feature>
<evidence type="ECO:0000256" key="4">
    <source>
        <dbReference type="PROSITE-ProRule" id="PRU00335"/>
    </source>
</evidence>
<dbReference type="InterPro" id="IPR001647">
    <property type="entry name" value="HTH_TetR"/>
</dbReference>
<dbReference type="PANTHER" id="PTHR30055:SF151">
    <property type="entry name" value="TRANSCRIPTIONAL REGULATORY PROTEIN"/>
    <property type="match status" value="1"/>
</dbReference>
<evidence type="ECO:0000256" key="3">
    <source>
        <dbReference type="ARBA" id="ARBA00023163"/>
    </source>
</evidence>
<evidence type="ECO:0000256" key="2">
    <source>
        <dbReference type="ARBA" id="ARBA00023125"/>
    </source>
</evidence>
<feature type="domain" description="HTH tetR-type" evidence="5">
    <location>
        <begin position="3"/>
        <end position="63"/>
    </location>
</feature>
<evidence type="ECO:0000259" key="5">
    <source>
        <dbReference type="PROSITE" id="PS50977"/>
    </source>
</evidence>
<evidence type="ECO:0000256" key="1">
    <source>
        <dbReference type="ARBA" id="ARBA00023015"/>
    </source>
</evidence>
<dbReference type="RefSeq" id="WP_214160546.1">
    <property type="nucleotide sequence ID" value="NZ_JAHBAY010000022.1"/>
</dbReference>
<evidence type="ECO:0000313" key="7">
    <source>
        <dbReference type="Proteomes" id="UP001197247"/>
    </source>
</evidence>
<sequence length="224" mass="23798">MGSLSRDAIVQVAMNISREQGLPAVTMRAVAAPFGVTPMALYRHVGDREDLARLVTDRVGALVRPPAGPGTPWAGRVRAWARVQRSVLRDYPGTAAWLIENGPSGPEAYRLLELLAAALADSGLDDARVARGTALVMSWTFSRIAVEDSIALAGRRSPRRGRTQSFVTGLATVDPATHPVATRIGEDFFTLPGEVVFDTGLDWIVAGLTADSPADSPAGQQADQ</sequence>
<dbReference type="SUPFAM" id="SSF48498">
    <property type="entry name" value="Tetracyclin repressor-like, C-terminal domain"/>
    <property type="match status" value="1"/>
</dbReference>
<dbReference type="PROSITE" id="PS50977">
    <property type="entry name" value="HTH_TETR_2"/>
    <property type="match status" value="1"/>
</dbReference>
<dbReference type="PANTHER" id="PTHR30055">
    <property type="entry name" value="HTH-TYPE TRANSCRIPTIONAL REGULATOR RUTR"/>
    <property type="match status" value="1"/>
</dbReference>
<keyword evidence="7" id="KW-1185">Reference proteome</keyword>
<keyword evidence="1" id="KW-0805">Transcription regulation</keyword>
<dbReference type="InterPro" id="IPR004111">
    <property type="entry name" value="Repressor_TetR_C"/>
</dbReference>
<comment type="caution">
    <text evidence="6">The sequence shown here is derived from an EMBL/GenBank/DDBJ whole genome shotgun (WGS) entry which is preliminary data.</text>
</comment>
<dbReference type="SUPFAM" id="SSF46689">
    <property type="entry name" value="Homeodomain-like"/>
    <property type="match status" value="1"/>
</dbReference>
<dbReference type="InterPro" id="IPR036271">
    <property type="entry name" value="Tet_transcr_reg_TetR-rel_C_sf"/>
</dbReference>
<gene>
    <name evidence="6" type="ORF">KIH74_34015</name>
</gene>
<organism evidence="6 7">
    <name type="scientific">Kineosporia corallincola</name>
    <dbReference type="NCBI Taxonomy" id="2835133"/>
    <lineage>
        <taxon>Bacteria</taxon>
        <taxon>Bacillati</taxon>
        <taxon>Actinomycetota</taxon>
        <taxon>Actinomycetes</taxon>
        <taxon>Kineosporiales</taxon>
        <taxon>Kineosporiaceae</taxon>
        <taxon>Kineosporia</taxon>
    </lineage>
</organism>
<dbReference type="Proteomes" id="UP001197247">
    <property type="component" value="Unassembled WGS sequence"/>
</dbReference>
<proteinExistence type="predicted"/>